<dbReference type="PANTHER" id="PTHR43479">
    <property type="entry name" value="ACREF/ENVCD OPERON REPRESSOR-RELATED"/>
    <property type="match status" value="1"/>
</dbReference>
<feature type="domain" description="HTH tetR-type" evidence="3">
    <location>
        <begin position="8"/>
        <end position="68"/>
    </location>
</feature>
<dbReference type="GO" id="GO:0003677">
    <property type="term" value="F:DNA binding"/>
    <property type="evidence" value="ECO:0007669"/>
    <property type="project" value="UniProtKB-UniRule"/>
</dbReference>
<organism evidence="4 5">
    <name type="scientific">Levilactobacillus paucivorans</name>
    <dbReference type="NCBI Taxonomy" id="616990"/>
    <lineage>
        <taxon>Bacteria</taxon>
        <taxon>Bacillati</taxon>
        <taxon>Bacillota</taxon>
        <taxon>Bacilli</taxon>
        <taxon>Lactobacillales</taxon>
        <taxon>Lactobacillaceae</taxon>
        <taxon>Levilactobacillus</taxon>
    </lineage>
</organism>
<dbReference type="InterPro" id="IPR050624">
    <property type="entry name" value="HTH-type_Tx_Regulator"/>
</dbReference>
<dbReference type="EMBL" id="JQCA01000022">
    <property type="protein sequence ID" value="KRO04856.1"/>
    <property type="molecule type" value="Genomic_DNA"/>
</dbReference>
<dbReference type="PATRIC" id="fig|616990.3.peg.808"/>
<accession>A0A0R2LTE7</accession>
<keyword evidence="1 2" id="KW-0238">DNA-binding</keyword>
<keyword evidence="5" id="KW-1185">Reference proteome</keyword>
<reference evidence="4 5" key="1">
    <citation type="journal article" date="2015" name="Genome Announc.">
        <title>Expanding the biotechnology potential of lactobacilli through comparative genomics of 213 strains and associated genera.</title>
        <authorList>
            <person name="Sun Z."/>
            <person name="Harris H.M."/>
            <person name="McCann A."/>
            <person name="Guo C."/>
            <person name="Argimon S."/>
            <person name="Zhang W."/>
            <person name="Yang X."/>
            <person name="Jeffery I.B."/>
            <person name="Cooney J.C."/>
            <person name="Kagawa T.F."/>
            <person name="Liu W."/>
            <person name="Song Y."/>
            <person name="Salvetti E."/>
            <person name="Wrobel A."/>
            <person name="Rasinkangas P."/>
            <person name="Parkhill J."/>
            <person name="Rea M.C."/>
            <person name="O'Sullivan O."/>
            <person name="Ritari J."/>
            <person name="Douillard F.P."/>
            <person name="Paul Ross R."/>
            <person name="Yang R."/>
            <person name="Briner A.E."/>
            <person name="Felis G.E."/>
            <person name="de Vos W.M."/>
            <person name="Barrangou R."/>
            <person name="Klaenhammer T.R."/>
            <person name="Caufield P.W."/>
            <person name="Cui Y."/>
            <person name="Zhang H."/>
            <person name="O'Toole P.W."/>
        </authorList>
    </citation>
    <scope>NUCLEOTIDE SEQUENCE [LARGE SCALE GENOMIC DNA]</scope>
    <source>
        <strain evidence="4 5">DSM 22467</strain>
    </source>
</reference>
<evidence type="ECO:0000259" key="3">
    <source>
        <dbReference type="PROSITE" id="PS50977"/>
    </source>
</evidence>
<protein>
    <submittedName>
        <fullName evidence="4">Transcriptional regulator</fullName>
    </submittedName>
</protein>
<evidence type="ECO:0000313" key="4">
    <source>
        <dbReference type="EMBL" id="KRO04856.1"/>
    </source>
</evidence>
<dbReference type="Pfam" id="PF00440">
    <property type="entry name" value="TetR_N"/>
    <property type="match status" value="1"/>
</dbReference>
<evidence type="ECO:0000256" key="2">
    <source>
        <dbReference type="PROSITE-ProRule" id="PRU00335"/>
    </source>
</evidence>
<dbReference type="InterPro" id="IPR001647">
    <property type="entry name" value="HTH_TetR"/>
</dbReference>
<feature type="DNA-binding region" description="H-T-H motif" evidence="2">
    <location>
        <begin position="31"/>
        <end position="50"/>
    </location>
</feature>
<dbReference type="Proteomes" id="UP000051906">
    <property type="component" value="Unassembled WGS sequence"/>
</dbReference>
<dbReference type="OrthoDB" id="9810250at2"/>
<dbReference type="STRING" id="616990.IV54_GL000745"/>
<dbReference type="PROSITE" id="PS50977">
    <property type="entry name" value="HTH_TETR_2"/>
    <property type="match status" value="1"/>
</dbReference>
<comment type="caution">
    <text evidence="4">The sequence shown here is derived from an EMBL/GenBank/DDBJ whole genome shotgun (WGS) entry which is preliminary data.</text>
</comment>
<gene>
    <name evidence="4" type="ORF">IV54_GL000745</name>
</gene>
<dbReference type="AlphaFoldDB" id="A0A0R2LTE7"/>
<dbReference type="PANTHER" id="PTHR43479:SF7">
    <property type="entry name" value="TETR-FAMILY TRANSCRIPTIONAL REGULATOR"/>
    <property type="match status" value="1"/>
</dbReference>
<evidence type="ECO:0000313" key="5">
    <source>
        <dbReference type="Proteomes" id="UP000051906"/>
    </source>
</evidence>
<name>A0A0R2LTE7_9LACO</name>
<evidence type="ECO:0000256" key="1">
    <source>
        <dbReference type="ARBA" id="ARBA00023125"/>
    </source>
</evidence>
<dbReference type="SUPFAM" id="SSF46689">
    <property type="entry name" value="Homeodomain-like"/>
    <property type="match status" value="1"/>
</dbReference>
<proteinExistence type="predicted"/>
<sequence length="195" mass="22215">METDTRVLTTEVKLQRAFVKLLADKGFDRLTVRDLAREATINRGTFYQHYLDKFDLLTSYENELVGAVQGIFTQYPKPMGKMVPDQRDAFWQLFQYLYHQRALSAALLRCPASKIGPRLKALIVMIVAVPVDGEAAIPQDIAQEIVVQGVLDFIRYWLTRDVVLSPQRAYAIFKVTRTLSPQQLVGDNESFSNNS</sequence>
<dbReference type="RefSeq" id="WP_057877602.1">
    <property type="nucleotide sequence ID" value="NZ_JQCA01000022.1"/>
</dbReference>
<dbReference type="InterPro" id="IPR009057">
    <property type="entry name" value="Homeodomain-like_sf"/>
</dbReference>
<dbReference type="Gene3D" id="1.10.357.10">
    <property type="entry name" value="Tetracycline Repressor, domain 2"/>
    <property type="match status" value="1"/>
</dbReference>